<evidence type="ECO:0000256" key="1">
    <source>
        <dbReference type="ARBA" id="ARBA00022676"/>
    </source>
</evidence>
<organism evidence="6 7">
    <name type="scientific">Trichonephila inaurata madagascariensis</name>
    <dbReference type="NCBI Taxonomy" id="2747483"/>
    <lineage>
        <taxon>Eukaryota</taxon>
        <taxon>Metazoa</taxon>
        <taxon>Ecdysozoa</taxon>
        <taxon>Arthropoda</taxon>
        <taxon>Chelicerata</taxon>
        <taxon>Arachnida</taxon>
        <taxon>Araneae</taxon>
        <taxon>Araneomorphae</taxon>
        <taxon>Entelegynae</taxon>
        <taxon>Araneoidea</taxon>
        <taxon>Nephilidae</taxon>
        <taxon>Trichonephila</taxon>
        <taxon>Trichonephila inaurata</taxon>
    </lineage>
</organism>
<feature type="binding site" evidence="4">
    <location>
        <position position="164"/>
    </location>
    <ligand>
        <name>phosphate</name>
        <dbReference type="ChEBI" id="CHEBI:43474"/>
    </ligand>
</feature>
<comment type="function">
    <text evidence="4">Catalyzes the reversible phosphorylation of S-methyl-5'-thioadenosine (MTA) to adenine and 5-methylthioribose-1-phosphate. Involved in the breakdown of MTA, a major by-product of polyamine biosynthesis. Responsible for the first step in the methionine salvage pathway after MTA has been generated from S-adenosylmethionine. Has broad substrate specificity with 6-aminopurine nucleosides as preferred substrates.</text>
</comment>
<protein>
    <recommendedName>
        <fullName evidence="4">S-methyl-5'-thioadenosine phosphorylase</fullName>
        <ecNumber evidence="4">2.4.2.28</ecNumber>
    </recommendedName>
    <alternativeName>
        <fullName evidence="4">5'-methylthioadenosine phosphorylase</fullName>
        <shortName evidence="4">MTA phosphorylase</shortName>
        <shortName evidence="4">MTAP</shortName>
        <shortName evidence="4">MTAPase</shortName>
    </alternativeName>
</protein>
<evidence type="ECO:0000313" key="6">
    <source>
        <dbReference type="EMBL" id="GFY65557.1"/>
    </source>
</evidence>
<dbReference type="SUPFAM" id="SSF53167">
    <property type="entry name" value="Purine and uridine phosphorylases"/>
    <property type="match status" value="1"/>
</dbReference>
<sequence>MIEVVETPSDNLIVGKIQGVDCVLLARHGRKHTIMPSNVNYRANIFALKDEGCTHVIATNACGSLKEKIKPGHMIFPDQFIDRTTKRDSTFYDGKETSLKGVCHIPMGTPFCPDTRQILIESAKEVKVPFHESGTIVVIEGPRFSTRAESNLFRSWNCDIIGMTTLPEVVLANELGLCYATIAMATDYDCWRPNEASVCVEDVMDTMKNNASKATEILLKAIPAIARKDWKNILEKKETCAKSAVML</sequence>
<dbReference type="GO" id="GO:0005634">
    <property type="term" value="C:nucleus"/>
    <property type="evidence" value="ECO:0007669"/>
    <property type="project" value="UniProtKB-SubCell"/>
</dbReference>
<dbReference type="GO" id="GO:0017061">
    <property type="term" value="F:S-methyl-5-thioadenosine phosphorylase activity"/>
    <property type="evidence" value="ECO:0007669"/>
    <property type="project" value="UniProtKB-UniRule"/>
</dbReference>
<comment type="subcellular location">
    <subcellularLocation>
        <location evidence="4">Cytoplasm</location>
    </subcellularLocation>
    <subcellularLocation>
        <location evidence="4">Nucleus</location>
    </subcellularLocation>
</comment>
<keyword evidence="7" id="KW-1185">Reference proteome</keyword>
<dbReference type="Gene3D" id="3.40.50.1580">
    <property type="entry name" value="Nucleoside phosphorylase domain"/>
    <property type="match status" value="1"/>
</dbReference>
<dbReference type="InterPro" id="IPR035994">
    <property type="entry name" value="Nucleoside_phosphorylase_sf"/>
</dbReference>
<dbReference type="Pfam" id="PF01048">
    <property type="entry name" value="PNP_UDP_1"/>
    <property type="match status" value="1"/>
</dbReference>
<dbReference type="InterPro" id="IPR018099">
    <property type="entry name" value="Purine_phosphorylase-2_CS"/>
</dbReference>
<dbReference type="EMBL" id="BMAV01015547">
    <property type="protein sequence ID" value="GFY65557.1"/>
    <property type="molecule type" value="Genomic_DNA"/>
</dbReference>
<keyword evidence="1 4" id="KW-0328">Glycosyltransferase</keyword>
<keyword evidence="4" id="KW-0963">Cytoplasm</keyword>
<dbReference type="PANTHER" id="PTHR42679">
    <property type="entry name" value="S-METHYL-5'-THIOADENOSINE PHOSPHORYLASE"/>
    <property type="match status" value="1"/>
</dbReference>
<dbReference type="NCBIfam" id="TIGR01694">
    <property type="entry name" value="MTAP"/>
    <property type="match status" value="1"/>
</dbReference>
<evidence type="ECO:0000256" key="2">
    <source>
        <dbReference type="ARBA" id="ARBA00022679"/>
    </source>
</evidence>
<comment type="catalytic activity">
    <reaction evidence="4">
        <text>S-methyl-5'-thioadenosine + phosphate = 5-(methylsulfanyl)-alpha-D-ribose 1-phosphate + adenine</text>
        <dbReference type="Rhea" id="RHEA:11852"/>
        <dbReference type="ChEBI" id="CHEBI:16708"/>
        <dbReference type="ChEBI" id="CHEBI:17509"/>
        <dbReference type="ChEBI" id="CHEBI:43474"/>
        <dbReference type="ChEBI" id="CHEBI:58533"/>
        <dbReference type="EC" id="2.4.2.28"/>
    </reaction>
</comment>
<dbReference type="PANTHER" id="PTHR42679:SF2">
    <property type="entry name" value="S-METHYL-5'-THIOADENOSINE PHOSPHORYLASE"/>
    <property type="match status" value="1"/>
</dbReference>
<proteinExistence type="inferred from homology"/>
<evidence type="ECO:0000256" key="4">
    <source>
        <dbReference type="HAMAP-Rule" id="MF_03155"/>
    </source>
</evidence>
<dbReference type="GO" id="GO:0006166">
    <property type="term" value="P:purine ribonucleoside salvage"/>
    <property type="evidence" value="ECO:0007669"/>
    <property type="project" value="UniProtKB-KW"/>
</dbReference>
<dbReference type="InterPro" id="IPR000845">
    <property type="entry name" value="Nucleoside_phosphorylase_d"/>
</dbReference>
<comment type="caution">
    <text evidence="6">The sequence shown here is derived from an EMBL/GenBank/DDBJ whole genome shotgun (WGS) entry which is preliminary data.</text>
</comment>
<dbReference type="EC" id="2.4.2.28" evidence="4"/>
<keyword evidence="2 4" id="KW-0808">Transferase</keyword>
<name>A0A8X7CIF9_9ARAC</name>
<keyword evidence="4" id="KW-0539">Nucleus</keyword>
<dbReference type="GO" id="GO:0005829">
    <property type="term" value="C:cytosol"/>
    <property type="evidence" value="ECO:0007669"/>
    <property type="project" value="TreeGrafter"/>
</dbReference>
<feature type="site" description="Important for substrate specificity" evidence="4">
    <location>
        <position position="200"/>
    </location>
</feature>
<dbReference type="CDD" id="cd09010">
    <property type="entry name" value="MTAP_SsMTAPII_like_MTIP"/>
    <property type="match status" value="1"/>
</dbReference>
<feature type="binding site" evidence="4">
    <location>
        <begin position="187"/>
        <end position="189"/>
    </location>
    <ligand>
        <name>substrate</name>
    </ligand>
</feature>
<dbReference type="InterPro" id="IPR010044">
    <property type="entry name" value="MTAP"/>
</dbReference>
<feature type="binding site" evidence="4">
    <location>
        <position position="163"/>
    </location>
    <ligand>
        <name>substrate</name>
    </ligand>
</feature>
<dbReference type="HAMAP" id="MF_01963">
    <property type="entry name" value="MTAP"/>
    <property type="match status" value="1"/>
</dbReference>
<comment type="subunit">
    <text evidence="4">Homotrimer.</text>
</comment>
<evidence type="ECO:0000259" key="5">
    <source>
        <dbReference type="Pfam" id="PF01048"/>
    </source>
</evidence>
<accession>A0A8X7CIF9</accession>
<evidence type="ECO:0000256" key="3">
    <source>
        <dbReference type="ARBA" id="ARBA00022726"/>
    </source>
</evidence>
<comment type="pathway">
    <text evidence="4">Amino-acid biosynthesis; L-methionine biosynthesis via salvage pathway; S-methyl-5-thio-alpha-D-ribose 1-phosphate from S-methyl-5'-thioadenosine (phosphorylase route): step 1/1.</text>
</comment>
<keyword evidence="3 4" id="KW-0660">Purine salvage</keyword>
<feature type="binding site" evidence="4">
    <location>
        <begin position="27"/>
        <end position="28"/>
    </location>
    <ligand>
        <name>phosphate</name>
        <dbReference type="ChEBI" id="CHEBI:43474"/>
    </ligand>
</feature>
<comment type="caution">
    <text evidence="4">Lacks conserved residue(s) required for the propagation of feature annotation.</text>
</comment>
<feature type="site" description="Important for substrate specificity" evidence="4">
    <location>
        <position position="145"/>
    </location>
</feature>
<dbReference type="Proteomes" id="UP000886998">
    <property type="component" value="Unassembled WGS sequence"/>
</dbReference>
<dbReference type="GO" id="GO:0019509">
    <property type="term" value="P:L-methionine salvage from methylthioadenosine"/>
    <property type="evidence" value="ECO:0007669"/>
    <property type="project" value="UniProtKB-UniRule"/>
</dbReference>
<reference evidence="6" key="1">
    <citation type="submission" date="2020-08" db="EMBL/GenBank/DDBJ databases">
        <title>Multicomponent nature underlies the extraordinary mechanical properties of spider dragline silk.</title>
        <authorList>
            <person name="Kono N."/>
            <person name="Nakamura H."/>
            <person name="Mori M."/>
            <person name="Yoshida Y."/>
            <person name="Ohtoshi R."/>
            <person name="Malay A.D."/>
            <person name="Moran D.A.P."/>
            <person name="Tomita M."/>
            <person name="Numata K."/>
            <person name="Arakawa K."/>
        </authorList>
    </citation>
    <scope>NUCLEOTIDE SEQUENCE</scope>
</reference>
<feature type="domain" description="Nucleoside phosphorylase" evidence="5">
    <location>
        <begin position="8"/>
        <end position="222"/>
    </location>
</feature>
<comment type="similarity">
    <text evidence="4">Belongs to the PNP/MTAP phosphorylase family. MTAP subfamily.</text>
</comment>
<dbReference type="PROSITE" id="PS01240">
    <property type="entry name" value="PNP_MTAP_2"/>
    <property type="match status" value="1"/>
</dbReference>
<gene>
    <name evidence="6" type="primary">mtap</name>
    <name evidence="6" type="ORF">TNIN_298421</name>
</gene>
<evidence type="ECO:0000313" key="7">
    <source>
        <dbReference type="Proteomes" id="UP000886998"/>
    </source>
</evidence>
<dbReference type="OrthoDB" id="431409at2759"/>
<dbReference type="AlphaFoldDB" id="A0A8X7CIF9"/>